<keyword evidence="14" id="KW-1185">Reference proteome</keyword>
<proteinExistence type="inferred from homology"/>
<dbReference type="Pfam" id="PF03816">
    <property type="entry name" value="LytR_cpsA_psr"/>
    <property type="match status" value="1"/>
</dbReference>
<dbReference type="PATRIC" id="fig|189381.12.peg.995"/>
<dbReference type="RefSeq" id="WP_053426931.1">
    <property type="nucleotide sequence ID" value="NZ_JAMQJB010000003.1"/>
</dbReference>
<evidence type="ECO:0000256" key="11">
    <source>
        <dbReference type="ARBA" id="ARBA00040752"/>
    </source>
</evidence>
<dbReference type="InterPro" id="IPR004474">
    <property type="entry name" value="LytR_CpsA_psr"/>
</dbReference>
<evidence type="ECO:0000256" key="1">
    <source>
        <dbReference type="ARBA" id="ARBA00004401"/>
    </source>
</evidence>
<keyword evidence="3" id="KW-1003">Cell membrane</keyword>
<name>A0A0M0GQF2_9BACI</name>
<evidence type="ECO:0000313" key="14">
    <source>
        <dbReference type="Proteomes" id="UP000037405"/>
    </source>
</evidence>
<feature type="domain" description="Cell envelope-related transcriptional attenuator" evidence="12">
    <location>
        <begin position="81"/>
        <end position="224"/>
    </location>
</feature>
<reference evidence="14" key="1">
    <citation type="submission" date="2015-07" db="EMBL/GenBank/DDBJ databases">
        <title>Fjat-14235 jcm11544.</title>
        <authorList>
            <person name="Liu B."/>
            <person name="Wang J."/>
            <person name="Zhu Y."/>
            <person name="Liu G."/>
            <person name="Chen Q."/>
            <person name="Chen Z."/>
            <person name="Lan J."/>
            <person name="Che J."/>
            <person name="Ge C."/>
            <person name="Shi H."/>
            <person name="Pan Z."/>
            <person name="Liu X."/>
        </authorList>
    </citation>
    <scope>NUCLEOTIDE SEQUENCE [LARGE SCALE GENOMIC DNA]</scope>
    <source>
        <strain evidence="14">JCM 11544</strain>
    </source>
</reference>
<sequence length="317" mass="35415">MDSRINRKTKKKKRGRKIILFLLIIILAVVGYSAVQFYSGYKAAGGDQIDENYEFNGVKDENGRINILLLGVDSRGEEKSRTDSMMIAQVDPKTNETKIVSLMRDMYVQIPGYKGYKLNTAFYLGGPELLRQTIKENFGIDVQYYMVADFKGFEKSVDILAPDGIEMNVEHAMSKNIGVSLEPGVQKLNGKELLGYARFRYDAKSDFGRVERQQEVISALKDEVLSIGGVTKLPKLAGSVQPYIQTNMSKMDQISIVKDVVMGSDKEIDKLTLPLEGTYTFADYSGVGNVMEVNFETNSKALQDFLNGKSSDEVKAQ</sequence>
<dbReference type="GO" id="GO:0005886">
    <property type="term" value="C:plasma membrane"/>
    <property type="evidence" value="ECO:0007669"/>
    <property type="project" value="UniProtKB-SubCell"/>
</dbReference>
<evidence type="ECO:0000313" key="13">
    <source>
        <dbReference type="EMBL" id="KON91742.1"/>
    </source>
</evidence>
<evidence type="ECO:0000256" key="3">
    <source>
        <dbReference type="ARBA" id="ARBA00022475"/>
    </source>
</evidence>
<evidence type="ECO:0000256" key="9">
    <source>
        <dbReference type="ARBA" id="ARBA00023163"/>
    </source>
</evidence>
<evidence type="ECO:0000256" key="5">
    <source>
        <dbReference type="ARBA" id="ARBA00022968"/>
    </source>
</evidence>
<dbReference type="STRING" id="189381.GCA_900166615_03414"/>
<keyword evidence="4" id="KW-0812">Transmembrane</keyword>
<evidence type="ECO:0000256" key="4">
    <source>
        <dbReference type="ARBA" id="ARBA00022692"/>
    </source>
</evidence>
<keyword evidence="8" id="KW-0472">Membrane</keyword>
<evidence type="ECO:0000256" key="6">
    <source>
        <dbReference type="ARBA" id="ARBA00022989"/>
    </source>
</evidence>
<dbReference type="AlphaFoldDB" id="A0A0M0GQF2"/>
<evidence type="ECO:0000259" key="12">
    <source>
        <dbReference type="Pfam" id="PF03816"/>
    </source>
</evidence>
<dbReference type="Gene3D" id="3.40.630.190">
    <property type="entry name" value="LCP protein"/>
    <property type="match status" value="1"/>
</dbReference>
<dbReference type="EMBL" id="LGUE01000001">
    <property type="protein sequence ID" value="KON91742.1"/>
    <property type="molecule type" value="Genomic_DNA"/>
</dbReference>
<dbReference type="Proteomes" id="UP000037405">
    <property type="component" value="Unassembled WGS sequence"/>
</dbReference>
<evidence type="ECO:0000256" key="7">
    <source>
        <dbReference type="ARBA" id="ARBA00023015"/>
    </source>
</evidence>
<comment type="function">
    <text evidence="10">Involved in SarA attenuation. Affects resistance to oxacillin and teicoplanin, as well as the synthesis of virulence factors.</text>
</comment>
<dbReference type="NCBIfam" id="TIGR00350">
    <property type="entry name" value="lytR_cpsA_psr"/>
    <property type="match status" value="1"/>
</dbReference>
<evidence type="ECO:0000256" key="10">
    <source>
        <dbReference type="ARBA" id="ARBA00037178"/>
    </source>
</evidence>
<comment type="caution">
    <text evidence="13">The sequence shown here is derived from an EMBL/GenBank/DDBJ whole genome shotgun (WGS) entry which is preliminary data.</text>
</comment>
<keyword evidence="6" id="KW-1133">Transmembrane helix</keyword>
<dbReference type="GO" id="GO:0071555">
    <property type="term" value="P:cell wall organization"/>
    <property type="evidence" value="ECO:0007669"/>
    <property type="project" value="UniProtKB-KW"/>
</dbReference>
<dbReference type="PANTHER" id="PTHR33392">
    <property type="entry name" value="POLYISOPRENYL-TEICHOIC ACID--PEPTIDOGLYCAN TEICHOIC ACID TRANSFERASE TAGU"/>
    <property type="match status" value="1"/>
</dbReference>
<comment type="subcellular location">
    <subcellularLocation>
        <location evidence="1">Cell membrane</location>
        <topology evidence="1">Single-pass type II membrane protein</topology>
    </subcellularLocation>
</comment>
<dbReference type="PANTHER" id="PTHR33392:SF8">
    <property type="entry name" value="REGULATORY PROTEIN MSRR"/>
    <property type="match status" value="1"/>
</dbReference>
<keyword evidence="7" id="KW-0805">Transcription regulation</keyword>
<gene>
    <name evidence="13" type="ORF">AF331_04390</name>
</gene>
<evidence type="ECO:0000256" key="8">
    <source>
        <dbReference type="ARBA" id="ARBA00023136"/>
    </source>
</evidence>
<keyword evidence="9" id="KW-0804">Transcription</keyword>
<dbReference type="OrthoDB" id="9782542at2"/>
<dbReference type="InterPro" id="IPR050922">
    <property type="entry name" value="LytR/CpsA/Psr_CW_biosynth"/>
</dbReference>
<accession>A0A0M0GQF2</accession>
<comment type="similarity">
    <text evidence="2">Belongs to the LytR/CpsA/Psr (LCP) family.</text>
</comment>
<protein>
    <recommendedName>
        <fullName evidence="11">Regulatory protein MsrR</fullName>
    </recommendedName>
</protein>
<evidence type="ECO:0000256" key="2">
    <source>
        <dbReference type="ARBA" id="ARBA00006068"/>
    </source>
</evidence>
<organism evidence="13 14">
    <name type="scientific">Rossellomorea marisflavi</name>
    <dbReference type="NCBI Taxonomy" id="189381"/>
    <lineage>
        <taxon>Bacteria</taxon>
        <taxon>Bacillati</taxon>
        <taxon>Bacillota</taxon>
        <taxon>Bacilli</taxon>
        <taxon>Bacillales</taxon>
        <taxon>Bacillaceae</taxon>
        <taxon>Rossellomorea</taxon>
    </lineage>
</organism>
<keyword evidence="5" id="KW-0735">Signal-anchor</keyword>